<evidence type="ECO:0000256" key="1">
    <source>
        <dbReference type="SAM" id="Phobius"/>
    </source>
</evidence>
<keyword evidence="1" id="KW-1133">Transmembrane helix</keyword>
<dbReference type="RefSeq" id="WP_088248162.1">
    <property type="nucleotide sequence ID" value="NZ_BNAM01000004.1"/>
</dbReference>
<gene>
    <name evidence="2" type="ORF">CBQ26_08170</name>
</gene>
<dbReference type="EMBL" id="NHMK01000011">
    <property type="protein sequence ID" value="OWL96366.1"/>
    <property type="molecule type" value="Genomic_DNA"/>
</dbReference>
<organism evidence="2 3">
    <name type="scientific">Deinococcus indicus</name>
    <dbReference type="NCBI Taxonomy" id="223556"/>
    <lineage>
        <taxon>Bacteria</taxon>
        <taxon>Thermotogati</taxon>
        <taxon>Deinococcota</taxon>
        <taxon>Deinococci</taxon>
        <taxon>Deinococcales</taxon>
        <taxon>Deinococcaceae</taxon>
        <taxon>Deinococcus</taxon>
    </lineage>
</organism>
<dbReference type="OrthoDB" id="9957786at2"/>
<feature type="transmembrane region" description="Helical" evidence="1">
    <location>
        <begin position="40"/>
        <end position="61"/>
    </location>
</feature>
<reference evidence="2 3" key="1">
    <citation type="submission" date="2017-05" db="EMBL/GenBank/DDBJ databases">
        <title>De novo genome assembly of Deniococcus indicus strain DR1.</title>
        <authorList>
            <person name="Chauhan D."/>
            <person name="Yennamalli R.M."/>
            <person name="Priyadarshini R."/>
        </authorList>
    </citation>
    <scope>NUCLEOTIDE SEQUENCE [LARGE SCALE GENOMIC DNA]</scope>
    <source>
        <strain evidence="2 3">DR1</strain>
    </source>
</reference>
<accession>A0A2D0A7I1</accession>
<dbReference type="Proteomes" id="UP000197208">
    <property type="component" value="Unassembled WGS sequence"/>
</dbReference>
<sequence length="66" mass="7066">MENLTPATRQLLTLVAVSCAPLFLMGQASSHPHAGTVTHLAYWLTVATAAILLVIAARNVARDLRQ</sequence>
<dbReference type="AlphaFoldDB" id="A0A2D0A7I1"/>
<proteinExistence type="predicted"/>
<keyword evidence="1" id="KW-0472">Membrane</keyword>
<evidence type="ECO:0000313" key="2">
    <source>
        <dbReference type="EMBL" id="OWL96366.1"/>
    </source>
</evidence>
<keyword evidence="3" id="KW-1185">Reference proteome</keyword>
<name>A0A2D0A7I1_9DEIO</name>
<comment type="caution">
    <text evidence="2">The sequence shown here is derived from an EMBL/GenBank/DDBJ whole genome shotgun (WGS) entry which is preliminary data.</text>
</comment>
<keyword evidence="1" id="KW-0812">Transmembrane</keyword>
<protein>
    <submittedName>
        <fullName evidence="2">Uncharacterized protein</fullName>
    </submittedName>
</protein>
<evidence type="ECO:0000313" key="3">
    <source>
        <dbReference type="Proteomes" id="UP000197208"/>
    </source>
</evidence>